<dbReference type="Proteomes" id="UP001064971">
    <property type="component" value="Plasmid pDAETH-1"/>
</dbReference>
<dbReference type="RefSeq" id="WP_264777615.1">
    <property type="nucleotide sequence ID" value="NZ_AP026561.1"/>
</dbReference>
<proteinExistence type="predicted"/>
<protein>
    <submittedName>
        <fullName evidence="1">Uncharacterized protein</fullName>
    </submittedName>
</protein>
<dbReference type="EMBL" id="AP026561">
    <property type="protein sequence ID" value="BDP43766.1"/>
    <property type="molecule type" value="Genomic_DNA"/>
</dbReference>
<organism evidence="1 2">
    <name type="scientific">Deinococcus aetherius</name>
    <dbReference type="NCBI Taxonomy" id="200252"/>
    <lineage>
        <taxon>Bacteria</taxon>
        <taxon>Thermotogati</taxon>
        <taxon>Deinococcota</taxon>
        <taxon>Deinococci</taxon>
        <taxon>Deinococcales</taxon>
        <taxon>Deinococcaceae</taxon>
        <taxon>Deinococcus</taxon>
    </lineage>
</organism>
<evidence type="ECO:0000313" key="1">
    <source>
        <dbReference type="EMBL" id="BDP43766.1"/>
    </source>
</evidence>
<keyword evidence="1" id="KW-0614">Plasmid</keyword>
<gene>
    <name evidence="1" type="ORF">DAETH_37350</name>
</gene>
<reference evidence="1" key="1">
    <citation type="submission" date="2022-07" db="EMBL/GenBank/DDBJ databases">
        <title>Complete Genome Sequence of the Radioresistant Bacterium Deinococcus aetherius ST0316, Isolated from the Air Dust collected in Lower Stratosphere above Japan.</title>
        <authorList>
            <person name="Satoh K."/>
            <person name="Hagiwara K."/>
            <person name="Katsumata K."/>
            <person name="Kubo A."/>
            <person name="Yokobori S."/>
            <person name="Yamagishi A."/>
            <person name="Oono Y."/>
            <person name="Narumi I."/>
        </authorList>
    </citation>
    <scope>NUCLEOTIDE SEQUENCE</scope>
    <source>
        <strain evidence="1">ST0316</strain>
        <plasmid evidence="1">pDAETH-1</plasmid>
    </source>
</reference>
<name>A0ABM8AIY5_9DEIO</name>
<evidence type="ECO:0000313" key="2">
    <source>
        <dbReference type="Proteomes" id="UP001064971"/>
    </source>
</evidence>
<keyword evidence="2" id="KW-1185">Reference proteome</keyword>
<accession>A0ABM8AIY5</accession>
<geneLocation type="plasmid" evidence="1 2">
    <name>pDAETH-1</name>
</geneLocation>
<sequence>MTQAADLARTRRHQLTHDLALTARLMRADLRLLERMDRVRGQVSEATREAARNLQEFLERCRTVLREYDGLIEGLNTHP</sequence>